<feature type="domain" description="Thioredoxin-like fold" evidence="2">
    <location>
        <begin position="199"/>
        <end position="333"/>
    </location>
</feature>
<evidence type="ECO:0000259" key="2">
    <source>
        <dbReference type="Pfam" id="PF13098"/>
    </source>
</evidence>
<dbReference type="OrthoDB" id="12976at2"/>
<dbReference type="Pfam" id="PF13098">
    <property type="entry name" value="Thioredoxin_2"/>
    <property type="match status" value="1"/>
</dbReference>
<name>A0A256FS91_9HYPH</name>
<protein>
    <submittedName>
        <fullName evidence="3">Thioredoxin-like domain protein</fullName>
    </submittedName>
</protein>
<evidence type="ECO:0000313" key="3">
    <source>
        <dbReference type="EMBL" id="OYR17610.1"/>
    </source>
</evidence>
<dbReference type="Gene3D" id="3.40.30.10">
    <property type="entry name" value="Glutaredoxin"/>
    <property type="match status" value="1"/>
</dbReference>
<dbReference type="Proteomes" id="UP000215590">
    <property type="component" value="Unassembled WGS sequence"/>
</dbReference>
<feature type="chain" id="PRO_5011971040" evidence="1">
    <location>
        <begin position="26"/>
        <end position="348"/>
    </location>
</feature>
<accession>A0A256FS91</accession>
<dbReference type="EMBL" id="NNRJ01000031">
    <property type="protein sequence ID" value="OYR17610.1"/>
    <property type="molecule type" value="Genomic_DNA"/>
</dbReference>
<keyword evidence="1" id="KW-0732">Signal</keyword>
<evidence type="ECO:0000313" key="4">
    <source>
        <dbReference type="Proteomes" id="UP000215590"/>
    </source>
</evidence>
<proteinExistence type="predicted"/>
<comment type="caution">
    <text evidence="3">The sequence shown here is derived from an EMBL/GenBank/DDBJ whole genome shotgun (WGS) entry which is preliminary data.</text>
</comment>
<evidence type="ECO:0000256" key="1">
    <source>
        <dbReference type="SAM" id="SignalP"/>
    </source>
</evidence>
<feature type="signal peptide" evidence="1">
    <location>
        <begin position="1"/>
        <end position="25"/>
    </location>
</feature>
<gene>
    <name evidence="3" type="ORF">CEV31_4337</name>
</gene>
<sequence>MNIKVNAKLYLSYTILSASILTASAQSNEVEQNVSLSPFARSILYNSSINTSPLFKMDGFQVWSIQLPNQQPETVLTSPSGLLIRGTIFSPNGKNLSTAFSDISSVDAFNTVQNPTVIDAIPLQPAMKIPEGVKPAAINSPALTPPPALIPQNAQEQKFDARAASGMDDADIPTFSTLAEFRDQADNFSMWVQANKFNEGAPVLYMFADPRCPYCARSFVELKPFLDRGEIELRIIPVPVLSSKSFELALRFVHSETAGQDFVAHGQAILNGEKEPEPLPVTEIDQRVVKAMTKNVKWFRKNAMQSVPFYLYKTAEGDQVLAGQISQENIKNIITTGQTDGKGINNVK</sequence>
<dbReference type="InterPro" id="IPR012336">
    <property type="entry name" value="Thioredoxin-like_fold"/>
</dbReference>
<reference evidence="3 4" key="1">
    <citation type="submission" date="2017-07" db="EMBL/GenBank/DDBJ databases">
        <title>Phylogenetic study on the rhizospheric bacterium Ochrobactrum sp. A44.</title>
        <authorList>
            <person name="Krzyzanowska D.M."/>
            <person name="Ossowicki A."/>
            <person name="Rajewska M."/>
            <person name="Maciag T."/>
            <person name="Kaczynski Z."/>
            <person name="Czerwicka M."/>
            <person name="Jafra S."/>
        </authorList>
    </citation>
    <scope>NUCLEOTIDE SEQUENCE [LARGE SCALE GENOMIC DNA]</scope>
    <source>
        <strain evidence="3 4">DSM 7216</strain>
    </source>
</reference>
<dbReference type="RefSeq" id="WP_094507487.1">
    <property type="nucleotide sequence ID" value="NZ_JBHEEK010000023.1"/>
</dbReference>
<organism evidence="3 4">
    <name type="scientific">Brucella thiophenivorans</name>
    <dbReference type="NCBI Taxonomy" id="571255"/>
    <lineage>
        <taxon>Bacteria</taxon>
        <taxon>Pseudomonadati</taxon>
        <taxon>Pseudomonadota</taxon>
        <taxon>Alphaproteobacteria</taxon>
        <taxon>Hyphomicrobiales</taxon>
        <taxon>Brucellaceae</taxon>
        <taxon>Brucella/Ochrobactrum group</taxon>
        <taxon>Brucella</taxon>
    </lineage>
</organism>
<dbReference type="SUPFAM" id="SSF52833">
    <property type="entry name" value="Thioredoxin-like"/>
    <property type="match status" value="1"/>
</dbReference>
<dbReference type="InterPro" id="IPR036249">
    <property type="entry name" value="Thioredoxin-like_sf"/>
</dbReference>
<keyword evidence="4" id="KW-1185">Reference proteome</keyword>
<dbReference type="AlphaFoldDB" id="A0A256FS91"/>